<name>A0ABP0NNQ6_9DINO</name>
<accession>A0ABP0NNQ6</accession>
<organism evidence="3 4">
    <name type="scientific">Durusdinium trenchii</name>
    <dbReference type="NCBI Taxonomy" id="1381693"/>
    <lineage>
        <taxon>Eukaryota</taxon>
        <taxon>Sar</taxon>
        <taxon>Alveolata</taxon>
        <taxon>Dinophyceae</taxon>
        <taxon>Suessiales</taxon>
        <taxon>Symbiodiniaceae</taxon>
        <taxon>Durusdinium</taxon>
    </lineage>
</organism>
<evidence type="ECO:0008006" key="5">
    <source>
        <dbReference type="Google" id="ProtNLM"/>
    </source>
</evidence>
<feature type="signal peptide" evidence="2">
    <location>
        <begin position="1"/>
        <end position="32"/>
    </location>
</feature>
<proteinExistence type="predicted"/>
<protein>
    <recommendedName>
        <fullName evidence="5">Secreted protein</fullName>
    </recommendedName>
</protein>
<evidence type="ECO:0000313" key="3">
    <source>
        <dbReference type="EMBL" id="CAK9065204.1"/>
    </source>
</evidence>
<keyword evidence="4" id="KW-1185">Reference proteome</keyword>
<feature type="chain" id="PRO_5046020764" description="Secreted protein" evidence="2">
    <location>
        <begin position="33"/>
        <end position="99"/>
    </location>
</feature>
<dbReference type="Proteomes" id="UP001642484">
    <property type="component" value="Unassembled WGS sequence"/>
</dbReference>
<dbReference type="EMBL" id="CAXAMN010021984">
    <property type="protein sequence ID" value="CAK9065204.1"/>
    <property type="molecule type" value="Genomic_DNA"/>
</dbReference>
<comment type="caution">
    <text evidence="3">The sequence shown here is derived from an EMBL/GenBank/DDBJ whole genome shotgun (WGS) entry which is preliminary data.</text>
</comment>
<keyword evidence="2" id="KW-0732">Signal</keyword>
<evidence type="ECO:0000313" key="4">
    <source>
        <dbReference type="Proteomes" id="UP001642484"/>
    </source>
</evidence>
<sequence>MKQQRMRQTLMSFPSCLSWWLCYVGVVGDGRACVFPGRRSAPAHAIPHVNQDVDLQRTPPPKAGEDMLHRDATRTPEDKLQGVRRLRWVPENGKCELPK</sequence>
<evidence type="ECO:0000256" key="1">
    <source>
        <dbReference type="SAM" id="MobiDB-lite"/>
    </source>
</evidence>
<gene>
    <name evidence="3" type="ORF">CCMP2556_LOCUS32064</name>
</gene>
<reference evidence="3 4" key="1">
    <citation type="submission" date="2024-02" db="EMBL/GenBank/DDBJ databases">
        <authorList>
            <person name="Chen Y."/>
            <person name="Shah S."/>
            <person name="Dougan E. K."/>
            <person name="Thang M."/>
            <person name="Chan C."/>
        </authorList>
    </citation>
    <scope>NUCLEOTIDE SEQUENCE [LARGE SCALE GENOMIC DNA]</scope>
</reference>
<feature type="compositionally biased region" description="Basic and acidic residues" evidence="1">
    <location>
        <begin position="63"/>
        <end position="81"/>
    </location>
</feature>
<feature type="region of interest" description="Disordered" evidence="1">
    <location>
        <begin position="47"/>
        <end position="85"/>
    </location>
</feature>
<evidence type="ECO:0000256" key="2">
    <source>
        <dbReference type="SAM" id="SignalP"/>
    </source>
</evidence>